<evidence type="ECO:0000313" key="6">
    <source>
        <dbReference type="EMBL" id="QDU30875.1"/>
    </source>
</evidence>
<dbReference type="InterPro" id="IPR013325">
    <property type="entry name" value="RNA_pol_sigma_r2"/>
</dbReference>
<dbReference type="GO" id="GO:0003677">
    <property type="term" value="F:DNA binding"/>
    <property type="evidence" value="ECO:0007669"/>
    <property type="project" value="UniProtKB-KW"/>
</dbReference>
<evidence type="ECO:0000256" key="2">
    <source>
        <dbReference type="ARBA" id="ARBA00023082"/>
    </source>
</evidence>
<protein>
    <submittedName>
        <fullName evidence="6">RNA polymerase sigma factor</fullName>
    </submittedName>
</protein>
<dbReference type="InterPro" id="IPR014284">
    <property type="entry name" value="RNA_pol_sigma-70_dom"/>
</dbReference>
<accession>A0A517YKW6</accession>
<dbReference type="SUPFAM" id="SSF88946">
    <property type="entry name" value="Sigma2 domain of RNA polymerase sigma factors"/>
    <property type="match status" value="1"/>
</dbReference>
<dbReference type="KEGG" id="aagg:ETAA8_60240"/>
<sequence>MSTTSASLLERIRHDPAASQWQTLVELYDPLIRGWLKRQSVLQADADDLVQDVLTVVARRLKDFEHNGRTGAFRTWLRTVTINCVRDSWRSKKRENANQGQVQELLDQLTDPNSGLTQAWDLEHDRYVTQQLLGRLRSEFEPATWKAFERVALDGTPAAQVATELGLTVNAVFIAKSRILARLRQESRGLIDD</sequence>
<dbReference type="PANTHER" id="PTHR43133:SF8">
    <property type="entry name" value="RNA POLYMERASE SIGMA FACTOR HI_1459-RELATED"/>
    <property type="match status" value="1"/>
</dbReference>
<gene>
    <name evidence="6" type="ORF">ETAA8_60240</name>
</gene>
<dbReference type="GO" id="GO:0016987">
    <property type="term" value="F:sigma factor activity"/>
    <property type="evidence" value="ECO:0007669"/>
    <property type="project" value="UniProtKB-KW"/>
</dbReference>
<evidence type="ECO:0000256" key="4">
    <source>
        <dbReference type="ARBA" id="ARBA00023163"/>
    </source>
</evidence>
<dbReference type="NCBIfam" id="TIGR02937">
    <property type="entry name" value="sigma70-ECF"/>
    <property type="match status" value="1"/>
</dbReference>
<dbReference type="Pfam" id="PF04542">
    <property type="entry name" value="Sigma70_r2"/>
    <property type="match status" value="1"/>
</dbReference>
<keyword evidence="3" id="KW-0238">DNA-binding</keyword>
<keyword evidence="2" id="KW-0731">Sigma factor</keyword>
<evidence type="ECO:0000259" key="5">
    <source>
        <dbReference type="Pfam" id="PF04542"/>
    </source>
</evidence>
<evidence type="ECO:0000313" key="7">
    <source>
        <dbReference type="Proteomes" id="UP000315017"/>
    </source>
</evidence>
<evidence type="ECO:0000256" key="3">
    <source>
        <dbReference type="ARBA" id="ARBA00023125"/>
    </source>
</evidence>
<dbReference type="InterPro" id="IPR039425">
    <property type="entry name" value="RNA_pol_sigma-70-like"/>
</dbReference>
<dbReference type="AlphaFoldDB" id="A0A517YKW6"/>
<reference evidence="6 7" key="1">
    <citation type="submission" date="2019-02" db="EMBL/GenBank/DDBJ databases">
        <title>Deep-cultivation of Planctomycetes and their phenomic and genomic characterization uncovers novel biology.</title>
        <authorList>
            <person name="Wiegand S."/>
            <person name="Jogler M."/>
            <person name="Boedeker C."/>
            <person name="Pinto D."/>
            <person name="Vollmers J."/>
            <person name="Rivas-Marin E."/>
            <person name="Kohn T."/>
            <person name="Peeters S.H."/>
            <person name="Heuer A."/>
            <person name="Rast P."/>
            <person name="Oberbeckmann S."/>
            <person name="Bunk B."/>
            <person name="Jeske O."/>
            <person name="Meyerdierks A."/>
            <person name="Storesund J.E."/>
            <person name="Kallscheuer N."/>
            <person name="Luecker S."/>
            <person name="Lage O.M."/>
            <person name="Pohl T."/>
            <person name="Merkel B.J."/>
            <person name="Hornburger P."/>
            <person name="Mueller R.-W."/>
            <person name="Bruemmer F."/>
            <person name="Labrenz M."/>
            <person name="Spormann A.M."/>
            <person name="Op den Camp H."/>
            <person name="Overmann J."/>
            <person name="Amann R."/>
            <person name="Jetten M.S.M."/>
            <person name="Mascher T."/>
            <person name="Medema M.H."/>
            <person name="Devos D.P."/>
            <person name="Kaster A.-K."/>
            <person name="Ovreas L."/>
            <person name="Rohde M."/>
            <person name="Galperin M.Y."/>
            <person name="Jogler C."/>
        </authorList>
    </citation>
    <scope>NUCLEOTIDE SEQUENCE [LARGE SCALE GENOMIC DNA]</scope>
    <source>
        <strain evidence="6 7">ETA_A8</strain>
    </source>
</reference>
<dbReference type="RefSeq" id="WP_145097086.1">
    <property type="nucleotide sequence ID" value="NZ_CP036274.1"/>
</dbReference>
<dbReference type="Proteomes" id="UP000315017">
    <property type="component" value="Chromosome"/>
</dbReference>
<organism evidence="6 7">
    <name type="scientific">Anatilimnocola aggregata</name>
    <dbReference type="NCBI Taxonomy" id="2528021"/>
    <lineage>
        <taxon>Bacteria</taxon>
        <taxon>Pseudomonadati</taxon>
        <taxon>Planctomycetota</taxon>
        <taxon>Planctomycetia</taxon>
        <taxon>Pirellulales</taxon>
        <taxon>Pirellulaceae</taxon>
        <taxon>Anatilimnocola</taxon>
    </lineage>
</organism>
<name>A0A517YKW6_9BACT</name>
<dbReference type="GO" id="GO:0006352">
    <property type="term" value="P:DNA-templated transcription initiation"/>
    <property type="evidence" value="ECO:0007669"/>
    <property type="project" value="InterPro"/>
</dbReference>
<dbReference type="InterPro" id="IPR007627">
    <property type="entry name" value="RNA_pol_sigma70_r2"/>
</dbReference>
<keyword evidence="1" id="KW-0805">Transcription regulation</keyword>
<dbReference type="Gene3D" id="1.10.1740.10">
    <property type="match status" value="1"/>
</dbReference>
<keyword evidence="4" id="KW-0804">Transcription</keyword>
<proteinExistence type="predicted"/>
<keyword evidence="7" id="KW-1185">Reference proteome</keyword>
<dbReference type="EMBL" id="CP036274">
    <property type="protein sequence ID" value="QDU30875.1"/>
    <property type="molecule type" value="Genomic_DNA"/>
</dbReference>
<feature type="domain" description="RNA polymerase sigma-70 region 2" evidence="5">
    <location>
        <begin position="24"/>
        <end position="94"/>
    </location>
</feature>
<dbReference type="PANTHER" id="PTHR43133">
    <property type="entry name" value="RNA POLYMERASE ECF-TYPE SIGMA FACTO"/>
    <property type="match status" value="1"/>
</dbReference>
<dbReference type="OrthoDB" id="258490at2"/>
<evidence type="ECO:0000256" key="1">
    <source>
        <dbReference type="ARBA" id="ARBA00023015"/>
    </source>
</evidence>